<feature type="transmembrane region" description="Helical" evidence="13">
    <location>
        <begin position="60"/>
        <end position="89"/>
    </location>
</feature>
<evidence type="ECO:0000256" key="6">
    <source>
        <dbReference type="ARBA" id="ARBA00022449"/>
    </source>
</evidence>
<dbReference type="GO" id="GO:0015297">
    <property type="term" value="F:antiporter activity"/>
    <property type="evidence" value="ECO:0007669"/>
    <property type="project" value="UniProtKB-KW"/>
</dbReference>
<feature type="transmembrane region" description="Helical" evidence="13">
    <location>
        <begin position="132"/>
        <end position="156"/>
    </location>
</feature>
<comment type="similarity">
    <text evidence="3">Belongs to the multi antimicrobial extrusion (MATE) (TC 2.A.66.1) family.</text>
</comment>
<evidence type="ECO:0000256" key="11">
    <source>
        <dbReference type="ARBA" id="ARBA00023136"/>
    </source>
</evidence>
<sequence length="461" mass="48365">MFLPKCQSGSGHKIWLELKDCLALATPLAGAQLAQAATAFVDTVMMGLLGGSVLAAGGLGATLFQILVIISTNVISAVSPLVASAYGAGQQTTVGKILRQGFWLVAGLALPLGLLLWYAAPLLRMLGQDPAIIAIALPYIRAVVWGLPALLGFAVLRNLVSALSDPRPIIVITLAGTLCNVLGNYLLMFGKFGLPKLGLAGIGWASAISLWGMFAALMLYLFSQPRYRPYHLLGQLWPDLDLLGELLQIGLPIGVLAAVETGMFALTTVLMGQIGAVPLAAHQIVLQTASITFMVPLGISFATTIRVGQQLGQQNRRGARRAGVVGIAISALFMSLTALLVWLFPAPIIGLYVDLGNPANADLVQLARQLLVIAAVFQIADGVQVSAAGALRGLPDTRVPLLIGLLAYWGVGLSSSYWLGIRLGWGGVGLWWGLALGLLMAAVVLTLRFLTIPILAAKSSS</sequence>
<keyword evidence="5" id="KW-0813">Transport</keyword>
<evidence type="ECO:0000256" key="1">
    <source>
        <dbReference type="ARBA" id="ARBA00003408"/>
    </source>
</evidence>
<evidence type="ECO:0000256" key="5">
    <source>
        <dbReference type="ARBA" id="ARBA00022448"/>
    </source>
</evidence>
<reference evidence="14" key="2">
    <citation type="journal article" date="2022" name="Microbiol. Resour. Announc.">
        <title>Metagenome Sequencing to Explore Phylogenomics of Terrestrial Cyanobacteria.</title>
        <authorList>
            <person name="Ward R.D."/>
            <person name="Stajich J.E."/>
            <person name="Johansen J.R."/>
            <person name="Huntemann M."/>
            <person name="Clum A."/>
            <person name="Foster B."/>
            <person name="Foster B."/>
            <person name="Roux S."/>
            <person name="Palaniappan K."/>
            <person name="Varghese N."/>
            <person name="Mukherjee S."/>
            <person name="Reddy T.B.K."/>
            <person name="Daum C."/>
            <person name="Copeland A."/>
            <person name="Chen I.A."/>
            <person name="Ivanova N.N."/>
            <person name="Kyrpides N.C."/>
            <person name="Shapiro N."/>
            <person name="Eloe-Fadrosh E.A."/>
            <person name="Pietrasiak N."/>
        </authorList>
    </citation>
    <scope>NUCLEOTIDE SEQUENCE</scope>
    <source>
        <strain evidence="14">GSE-TBD4-15B</strain>
    </source>
</reference>
<keyword evidence="8 13" id="KW-0812">Transmembrane</keyword>
<feature type="transmembrane region" description="Helical" evidence="13">
    <location>
        <begin position="242"/>
        <end position="264"/>
    </location>
</feature>
<accession>A0A951U5U6</accession>
<evidence type="ECO:0000256" key="7">
    <source>
        <dbReference type="ARBA" id="ARBA00022475"/>
    </source>
</evidence>
<dbReference type="CDD" id="cd13131">
    <property type="entry name" value="MATE_NorM_like"/>
    <property type="match status" value="1"/>
</dbReference>
<evidence type="ECO:0000313" key="15">
    <source>
        <dbReference type="Proteomes" id="UP000707356"/>
    </source>
</evidence>
<gene>
    <name evidence="14" type="ORF">KME07_10605</name>
</gene>
<dbReference type="PIRSF" id="PIRSF006603">
    <property type="entry name" value="DinF"/>
    <property type="match status" value="1"/>
</dbReference>
<feature type="transmembrane region" description="Helical" evidence="13">
    <location>
        <begin position="399"/>
        <end position="419"/>
    </location>
</feature>
<reference evidence="14" key="1">
    <citation type="submission" date="2021-05" db="EMBL/GenBank/DDBJ databases">
        <authorList>
            <person name="Pietrasiak N."/>
            <person name="Ward R."/>
            <person name="Stajich J.E."/>
            <person name="Kurbessoian T."/>
        </authorList>
    </citation>
    <scope>NUCLEOTIDE SEQUENCE</scope>
    <source>
        <strain evidence="14">GSE-TBD4-15B</strain>
    </source>
</reference>
<dbReference type="PANTHER" id="PTHR43298:SF2">
    <property type="entry name" value="FMN_FAD EXPORTER YEEO-RELATED"/>
    <property type="match status" value="1"/>
</dbReference>
<name>A0A951U5U6_9CYAN</name>
<dbReference type="NCBIfam" id="TIGR00797">
    <property type="entry name" value="matE"/>
    <property type="match status" value="1"/>
</dbReference>
<evidence type="ECO:0000256" key="2">
    <source>
        <dbReference type="ARBA" id="ARBA00004651"/>
    </source>
</evidence>
<dbReference type="Pfam" id="PF01554">
    <property type="entry name" value="MatE"/>
    <property type="match status" value="2"/>
</dbReference>
<protein>
    <recommendedName>
        <fullName evidence="4">Probable multidrug resistance protein NorM</fullName>
    </recommendedName>
    <alternativeName>
        <fullName evidence="12">Multidrug-efflux transporter</fullName>
    </alternativeName>
</protein>
<dbReference type="AlphaFoldDB" id="A0A951U5U6"/>
<feature type="transmembrane region" description="Helical" evidence="13">
    <location>
        <begin position="284"/>
        <end position="303"/>
    </location>
</feature>
<feature type="transmembrane region" description="Helical" evidence="13">
    <location>
        <begin position="324"/>
        <end position="346"/>
    </location>
</feature>
<feature type="transmembrane region" description="Helical" evidence="13">
    <location>
        <begin position="199"/>
        <end position="222"/>
    </location>
</feature>
<dbReference type="EMBL" id="JAHHHV010000064">
    <property type="protein sequence ID" value="MBW4465872.1"/>
    <property type="molecule type" value="Genomic_DNA"/>
</dbReference>
<dbReference type="InterPro" id="IPR050222">
    <property type="entry name" value="MATE_MdtK"/>
</dbReference>
<evidence type="ECO:0000256" key="13">
    <source>
        <dbReference type="SAM" id="Phobius"/>
    </source>
</evidence>
<proteinExistence type="inferred from homology"/>
<comment type="function">
    <text evidence="1">Multidrug efflux pump.</text>
</comment>
<organism evidence="14 15">
    <name type="scientific">Pegethrix bostrychoides GSE-TBD4-15B</name>
    <dbReference type="NCBI Taxonomy" id="2839662"/>
    <lineage>
        <taxon>Bacteria</taxon>
        <taxon>Bacillati</taxon>
        <taxon>Cyanobacteriota</taxon>
        <taxon>Cyanophyceae</taxon>
        <taxon>Oculatellales</taxon>
        <taxon>Oculatellaceae</taxon>
        <taxon>Pegethrix</taxon>
    </lineage>
</organism>
<evidence type="ECO:0000256" key="8">
    <source>
        <dbReference type="ARBA" id="ARBA00022692"/>
    </source>
</evidence>
<dbReference type="GO" id="GO:0005886">
    <property type="term" value="C:plasma membrane"/>
    <property type="evidence" value="ECO:0007669"/>
    <property type="project" value="UniProtKB-SubCell"/>
</dbReference>
<feature type="transmembrane region" description="Helical" evidence="13">
    <location>
        <begin position="431"/>
        <end position="456"/>
    </location>
</feature>
<feature type="transmembrane region" description="Helical" evidence="13">
    <location>
        <begin position="101"/>
        <end position="120"/>
    </location>
</feature>
<feature type="transmembrane region" description="Helical" evidence="13">
    <location>
        <begin position="168"/>
        <end position="187"/>
    </location>
</feature>
<keyword evidence="11 13" id="KW-0472">Membrane</keyword>
<dbReference type="InterPro" id="IPR048279">
    <property type="entry name" value="MdtK-like"/>
</dbReference>
<keyword evidence="9 13" id="KW-1133">Transmembrane helix</keyword>
<comment type="subcellular location">
    <subcellularLocation>
        <location evidence="2">Cell membrane</location>
        <topology evidence="2">Multi-pass membrane protein</topology>
    </subcellularLocation>
</comment>
<evidence type="ECO:0000256" key="3">
    <source>
        <dbReference type="ARBA" id="ARBA00010199"/>
    </source>
</evidence>
<evidence type="ECO:0000256" key="4">
    <source>
        <dbReference type="ARBA" id="ARBA00020268"/>
    </source>
</evidence>
<keyword evidence="10" id="KW-0406">Ion transport</keyword>
<evidence type="ECO:0000256" key="12">
    <source>
        <dbReference type="ARBA" id="ARBA00031636"/>
    </source>
</evidence>
<dbReference type="Proteomes" id="UP000707356">
    <property type="component" value="Unassembled WGS sequence"/>
</dbReference>
<evidence type="ECO:0000313" key="14">
    <source>
        <dbReference type="EMBL" id="MBW4465872.1"/>
    </source>
</evidence>
<comment type="caution">
    <text evidence="14">The sequence shown here is derived from an EMBL/GenBank/DDBJ whole genome shotgun (WGS) entry which is preliminary data.</text>
</comment>
<evidence type="ECO:0000256" key="9">
    <source>
        <dbReference type="ARBA" id="ARBA00022989"/>
    </source>
</evidence>
<dbReference type="PANTHER" id="PTHR43298">
    <property type="entry name" value="MULTIDRUG RESISTANCE PROTEIN NORM-RELATED"/>
    <property type="match status" value="1"/>
</dbReference>
<dbReference type="InterPro" id="IPR002528">
    <property type="entry name" value="MATE_fam"/>
</dbReference>
<dbReference type="GO" id="GO:0042910">
    <property type="term" value="F:xenobiotic transmembrane transporter activity"/>
    <property type="evidence" value="ECO:0007669"/>
    <property type="project" value="InterPro"/>
</dbReference>
<dbReference type="GO" id="GO:0006811">
    <property type="term" value="P:monoatomic ion transport"/>
    <property type="evidence" value="ECO:0007669"/>
    <property type="project" value="UniProtKB-KW"/>
</dbReference>
<evidence type="ECO:0000256" key="10">
    <source>
        <dbReference type="ARBA" id="ARBA00023065"/>
    </source>
</evidence>
<keyword evidence="7" id="KW-1003">Cell membrane</keyword>
<keyword evidence="6" id="KW-0050">Antiport</keyword>